<evidence type="ECO:0000313" key="1">
    <source>
        <dbReference type="EMBL" id="MBZ2206121.1"/>
    </source>
</evidence>
<sequence>MTPSSHERIVAILDKARWAPSGDNDQPWRFEILDGARVRVHCSDTRDICVYDLEGWPSQIAIGAMLETMAIAATAHGLATEVVRCDGSTDKDPVFDVSFTEQPGMAADALIPAIEVRSVQRRPMSRRALTVHEKQELAQSVGPGYQVQWLEGPARMDAAKLMYNNARLRLLMPEAYEVHKRVIKWGKVQSEWGVPDQALGVDNMTIHLMKWAMVSWGRLKRMNTLMGTWAPRLQMDLVPGLACAAHFVIRAEAEPRSVADYIAAGRAMQRFWLTLTRLGLVMQPEMTPLIFSSYVRNGKTFTANAGLAAMAVGLSGQLDRVLGDKPGFPVFMGRLGQGKSATARSTRPALAHLMVTDVGKRG</sequence>
<dbReference type="Gene3D" id="3.40.109.10">
    <property type="entry name" value="NADH Oxidase"/>
    <property type="match status" value="2"/>
</dbReference>
<reference evidence="1 2" key="1">
    <citation type="submission" date="2021-08" db="EMBL/GenBank/DDBJ databases">
        <title>Massilia sp. R798.</title>
        <authorList>
            <person name="Baek J.H."/>
            <person name="Jung H.S."/>
            <person name="Kim K.R."/>
            <person name="Jeon C.O."/>
        </authorList>
    </citation>
    <scope>NUCLEOTIDE SEQUENCE [LARGE SCALE GENOMIC DNA]</scope>
    <source>
        <strain evidence="1 2">R798</strain>
    </source>
</reference>
<comment type="caution">
    <text evidence="1">The sequence shown here is derived from an EMBL/GenBank/DDBJ whole genome shotgun (WGS) entry which is preliminary data.</text>
</comment>
<protein>
    <submittedName>
        <fullName evidence="1">Molybdopterin biosynthesis protein MoeY</fullName>
    </submittedName>
</protein>
<dbReference type="InterPro" id="IPR000415">
    <property type="entry name" value="Nitroreductase-like"/>
</dbReference>
<proteinExistence type="predicted"/>
<keyword evidence="2" id="KW-1185">Reference proteome</keyword>
<name>A0ABS7SIT6_9BURK</name>
<dbReference type="EMBL" id="JAFBIL020000001">
    <property type="protein sequence ID" value="MBZ2206121.1"/>
    <property type="molecule type" value="Genomic_DNA"/>
</dbReference>
<accession>A0ABS7SIT6</accession>
<dbReference type="SUPFAM" id="SSF55469">
    <property type="entry name" value="FMN-dependent nitroreductase-like"/>
    <property type="match status" value="1"/>
</dbReference>
<organism evidence="1 2">
    <name type="scientific">Massilia soli</name>
    <dbReference type="NCBI Taxonomy" id="2792854"/>
    <lineage>
        <taxon>Bacteria</taxon>
        <taxon>Pseudomonadati</taxon>
        <taxon>Pseudomonadota</taxon>
        <taxon>Betaproteobacteria</taxon>
        <taxon>Burkholderiales</taxon>
        <taxon>Oxalobacteraceae</taxon>
        <taxon>Telluria group</taxon>
        <taxon>Massilia</taxon>
    </lineage>
</organism>
<dbReference type="Proteomes" id="UP000809349">
    <property type="component" value="Unassembled WGS sequence"/>
</dbReference>
<evidence type="ECO:0000313" key="2">
    <source>
        <dbReference type="Proteomes" id="UP000809349"/>
    </source>
</evidence>
<gene>
    <name evidence="1" type="ORF">I4X03_002475</name>
</gene>